<feature type="compositionally biased region" description="Pro residues" evidence="5">
    <location>
        <begin position="450"/>
        <end position="463"/>
    </location>
</feature>
<feature type="transmembrane region" description="Helical" evidence="6">
    <location>
        <begin position="696"/>
        <end position="716"/>
    </location>
</feature>
<protein>
    <recommendedName>
        <fullName evidence="7">ABC transmembrane type-1 domain-containing protein</fullName>
    </recommendedName>
</protein>
<dbReference type="Gene3D" id="3.40.50.300">
    <property type="entry name" value="P-loop containing nucleotide triphosphate hydrolases"/>
    <property type="match status" value="1"/>
</dbReference>
<evidence type="ECO:0000259" key="7">
    <source>
        <dbReference type="PROSITE" id="PS50929"/>
    </source>
</evidence>
<dbReference type="Pfam" id="PF03732">
    <property type="entry name" value="Retrotrans_gag"/>
    <property type="match status" value="1"/>
</dbReference>
<organism evidence="8 9">
    <name type="scientific">Thlaspi arvense</name>
    <name type="common">Field penny-cress</name>
    <dbReference type="NCBI Taxonomy" id="13288"/>
    <lineage>
        <taxon>Eukaryota</taxon>
        <taxon>Viridiplantae</taxon>
        <taxon>Streptophyta</taxon>
        <taxon>Embryophyta</taxon>
        <taxon>Tracheophyta</taxon>
        <taxon>Spermatophyta</taxon>
        <taxon>Magnoliopsida</taxon>
        <taxon>eudicotyledons</taxon>
        <taxon>Gunneridae</taxon>
        <taxon>Pentapetalae</taxon>
        <taxon>rosids</taxon>
        <taxon>malvids</taxon>
        <taxon>Brassicales</taxon>
        <taxon>Brassicaceae</taxon>
        <taxon>Thlaspideae</taxon>
        <taxon>Thlaspi</taxon>
    </lineage>
</organism>
<evidence type="ECO:0000313" key="9">
    <source>
        <dbReference type="Proteomes" id="UP000836841"/>
    </source>
</evidence>
<dbReference type="EMBL" id="OU466858">
    <property type="protein sequence ID" value="CAH2047798.1"/>
    <property type="molecule type" value="Genomic_DNA"/>
</dbReference>
<gene>
    <name evidence="8" type="ORF">TAV2_LOCUS5146</name>
</gene>
<feature type="compositionally biased region" description="Low complexity" evidence="5">
    <location>
        <begin position="437"/>
        <end position="449"/>
    </location>
</feature>
<evidence type="ECO:0000256" key="6">
    <source>
        <dbReference type="SAM" id="Phobius"/>
    </source>
</evidence>
<dbReference type="InterPro" id="IPR011527">
    <property type="entry name" value="ABC1_TM_dom"/>
</dbReference>
<keyword evidence="4 6" id="KW-0472">Membrane</keyword>
<dbReference type="CDD" id="cd07346">
    <property type="entry name" value="ABC_6TM_exporters"/>
    <property type="match status" value="1"/>
</dbReference>
<dbReference type="SUPFAM" id="SSF52540">
    <property type="entry name" value="P-loop containing nucleoside triphosphate hydrolases"/>
    <property type="match status" value="1"/>
</dbReference>
<evidence type="ECO:0000256" key="4">
    <source>
        <dbReference type="ARBA" id="ARBA00023136"/>
    </source>
</evidence>
<dbReference type="PANTHER" id="PTHR43394:SF1">
    <property type="entry name" value="ATP-BINDING CASSETTE SUB-FAMILY B MEMBER 10, MITOCHONDRIAL"/>
    <property type="match status" value="1"/>
</dbReference>
<dbReference type="Proteomes" id="UP000836841">
    <property type="component" value="Chromosome 2"/>
</dbReference>
<evidence type="ECO:0000313" key="8">
    <source>
        <dbReference type="EMBL" id="CAH2047798.1"/>
    </source>
</evidence>
<feature type="compositionally biased region" description="Polar residues" evidence="5">
    <location>
        <begin position="199"/>
        <end position="215"/>
    </location>
</feature>
<dbReference type="PROSITE" id="PS50929">
    <property type="entry name" value="ABC_TM1F"/>
    <property type="match status" value="1"/>
</dbReference>
<dbReference type="GO" id="GO:0005524">
    <property type="term" value="F:ATP binding"/>
    <property type="evidence" value="ECO:0007669"/>
    <property type="project" value="InterPro"/>
</dbReference>
<dbReference type="Gene3D" id="1.20.1560.10">
    <property type="entry name" value="ABC transporter type 1, transmembrane domain"/>
    <property type="match status" value="1"/>
</dbReference>
<feature type="transmembrane region" description="Helical" evidence="6">
    <location>
        <begin position="605"/>
        <end position="630"/>
    </location>
</feature>
<keyword evidence="3 6" id="KW-1133">Transmembrane helix</keyword>
<dbReference type="PANTHER" id="PTHR43394">
    <property type="entry name" value="ATP-DEPENDENT PERMEASE MDL1, MITOCHONDRIAL"/>
    <property type="match status" value="1"/>
</dbReference>
<dbReference type="InterPro" id="IPR005162">
    <property type="entry name" value="Retrotrans_gag_dom"/>
</dbReference>
<keyword evidence="9" id="KW-1185">Reference proteome</keyword>
<feature type="region of interest" description="Disordered" evidence="5">
    <location>
        <begin position="199"/>
        <end position="256"/>
    </location>
</feature>
<keyword evidence="2 6" id="KW-0812">Transmembrane</keyword>
<feature type="domain" description="ABC transmembrane type-1" evidence="7">
    <location>
        <begin position="565"/>
        <end position="751"/>
    </location>
</feature>
<comment type="subcellular location">
    <subcellularLocation>
        <location evidence="1">Membrane</location>
        <topology evidence="1">Multi-pass membrane protein</topology>
    </subcellularLocation>
</comment>
<dbReference type="AlphaFoldDB" id="A0AAU9RQI3"/>
<evidence type="ECO:0000256" key="2">
    <source>
        <dbReference type="ARBA" id="ARBA00022692"/>
    </source>
</evidence>
<proteinExistence type="predicted"/>
<dbReference type="InterPro" id="IPR036640">
    <property type="entry name" value="ABC1_TM_sf"/>
</dbReference>
<dbReference type="GO" id="GO:0016020">
    <property type="term" value="C:membrane"/>
    <property type="evidence" value="ECO:0007669"/>
    <property type="project" value="UniProtKB-SubCell"/>
</dbReference>
<dbReference type="InterPro" id="IPR027417">
    <property type="entry name" value="P-loop_NTPase"/>
</dbReference>
<dbReference type="InterPro" id="IPR039421">
    <property type="entry name" value="Type_1_exporter"/>
</dbReference>
<evidence type="ECO:0000256" key="1">
    <source>
        <dbReference type="ARBA" id="ARBA00004141"/>
    </source>
</evidence>
<name>A0AAU9RQI3_THLAR</name>
<feature type="compositionally biased region" description="Basic and acidic residues" evidence="5">
    <location>
        <begin position="228"/>
        <end position="244"/>
    </location>
</feature>
<sequence>MPFLLRPTTPCLLFPPPLFLRRSSSLLLKLPIQPSPRPLRSGKSSVFLVRVNTAVNSLKPFENVKPYLQSESRTILAGWLCNLVSVVSLSQIIPRIGSFTSNLNANAASPMKLRNAALVLAALFLARVVAGYLQQAATPILGSSTMVETRLQEKCSLADIVEDLRLRQEQHSDELKGHVESLDARFSKLESFLFTHLSNGSTQPQQHQESSSTLSAMLFSPSSSRPPDLPDRPGYDQIRTERGPHKAPRPPLLPSSLSSRLTKVGFPMFNGSKLREWIYRCDQFFGLDNTPMEQRVPLASMHLEDEALEWHHNLIAERYGILPSWSDYVVEISSRFSGIINDPLSELISLKQGNDPIEVYLKKFESARTRVTLTAAHALSIFLTNMQPHLSLHVRQFTVTTIAEAARIAKLHEAALAQTPQRLLRAPFNPLVNAKHSGPSFSKGPSSSPLLPPPDVSRPPKPSFIPRSLADKAPRKFTYQEMQDRRAQWLCMFCDEAFTPGHQLKHKRSQIYVLECDDDDDAADVVLFPEIALLQVREICDSEAAEDSGFRERELEFFEGGNEISSGDIAYRITAEASEVADTMYALLNTVVPSAFQISAMATHMLVASPVLTLVSAMVIPSVALVIAFLGDRLRKISRKAQIASASLSFYLNEVLPAILFVKANNAEFSETVRFQRFARADLSERFKKKSLIPQIVQVIYLGSLSVFCVGVVTLVGSSLSSSAIVSFMTSLAFLIESVQDLGKAYNELKQGEPAIERWFDLASLKSKVIERAEAIQLEKVAGEVELRDISFKYGQEIKAKLIKLLLRLYEPSFRSISVDKNDIKDSMLTLFTGTVAENVGYRDLTTGIDMKRVELAAKTASADEFIRNLPGVQA</sequence>
<accession>A0AAU9RQI3</accession>
<dbReference type="Pfam" id="PF00664">
    <property type="entry name" value="ABC_membrane"/>
    <property type="match status" value="1"/>
</dbReference>
<dbReference type="GO" id="GO:0015421">
    <property type="term" value="F:ABC-type oligopeptide transporter activity"/>
    <property type="evidence" value="ECO:0007669"/>
    <property type="project" value="TreeGrafter"/>
</dbReference>
<evidence type="ECO:0000256" key="3">
    <source>
        <dbReference type="ARBA" id="ARBA00022989"/>
    </source>
</evidence>
<dbReference type="SUPFAM" id="SSF90123">
    <property type="entry name" value="ABC transporter transmembrane region"/>
    <property type="match status" value="1"/>
</dbReference>
<feature type="region of interest" description="Disordered" evidence="5">
    <location>
        <begin position="435"/>
        <end position="468"/>
    </location>
</feature>
<evidence type="ECO:0000256" key="5">
    <source>
        <dbReference type="SAM" id="MobiDB-lite"/>
    </source>
</evidence>
<reference evidence="8 9" key="1">
    <citation type="submission" date="2022-03" db="EMBL/GenBank/DDBJ databases">
        <authorList>
            <person name="Nunn A."/>
            <person name="Chopra R."/>
            <person name="Nunn A."/>
            <person name="Contreras Garrido A."/>
        </authorList>
    </citation>
    <scope>NUCLEOTIDE SEQUENCE [LARGE SCALE GENOMIC DNA]</scope>
</reference>